<name>A0AA40FM72_9HYME</name>
<dbReference type="Proteomes" id="UP001177670">
    <property type="component" value="Unassembled WGS sequence"/>
</dbReference>
<protein>
    <submittedName>
        <fullName evidence="2">Uncharacterized protein</fullName>
    </submittedName>
</protein>
<evidence type="ECO:0000256" key="1">
    <source>
        <dbReference type="SAM" id="MobiDB-lite"/>
    </source>
</evidence>
<gene>
    <name evidence="2" type="ORF">K0M31_010044</name>
</gene>
<accession>A0AA40FM72</accession>
<feature type="region of interest" description="Disordered" evidence="1">
    <location>
        <begin position="1"/>
        <end position="20"/>
    </location>
</feature>
<feature type="compositionally biased region" description="Acidic residues" evidence="1">
    <location>
        <begin position="63"/>
        <end position="89"/>
    </location>
</feature>
<feature type="region of interest" description="Disordered" evidence="1">
    <location>
        <begin position="28"/>
        <end position="116"/>
    </location>
</feature>
<evidence type="ECO:0000313" key="3">
    <source>
        <dbReference type="Proteomes" id="UP001177670"/>
    </source>
</evidence>
<comment type="caution">
    <text evidence="2">The sequence shown here is derived from an EMBL/GenBank/DDBJ whole genome shotgun (WGS) entry which is preliminary data.</text>
</comment>
<evidence type="ECO:0000313" key="2">
    <source>
        <dbReference type="EMBL" id="KAK1121733.1"/>
    </source>
</evidence>
<proteinExistence type="predicted"/>
<dbReference type="EMBL" id="JAHYIQ010000025">
    <property type="protein sequence ID" value="KAK1121733.1"/>
    <property type="molecule type" value="Genomic_DNA"/>
</dbReference>
<feature type="compositionally biased region" description="Basic and acidic residues" evidence="1">
    <location>
        <begin position="38"/>
        <end position="62"/>
    </location>
</feature>
<organism evidence="2 3">
    <name type="scientific">Melipona bicolor</name>
    <dbReference type="NCBI Taxonomy" id="60889"/>
    <lineage>
        <taxon>Eukaryota</taxon>
        <taxon>Metazoa</taxon>
        <taxon>Ecdysozoa</taxon>
        <taxon>Arthropoda</taxon>
        <taxon>Hexapoda</taxon>
        <taxon>Insecta</taxon>
        <taxon>Pterygota</taxon>
        <taxon>Neoptera</taxon>
        <taxon>Endopterygota</taxon>
        <taxon>Hymenoptera</taxon>
        <taxon>Apocrita</taxon>
        <taxon>Aculeata</taxon>
        <taxon>Apoidea</taxon>
        <taxon>Anthophila</taxon>
        <taxon>Apidae</taxon>
        <taxon>Melipona</taxon>
    </lineage>
</organism>
<sequence>MPGGESNEAAITFSPRPYFSRNVFVGGHYRESAGGADPDSRSEEEPKPDKVREPRGNHKGGDDDNDNDNDDNDDDDDDDDDVADDENDGNDNGQREEKVHGQTKKQISKEDASPRGCWLVAGDAVATLYARDCD</sequence>
<reference evidence="2" key="1">
    <citation type="submission" date="2021-10" db="EMBL/GenBank/DDBJ databases">
        <title>Melipona bicolor Genome sequencing and assembly.</title>
        <authorList>
            <person name="Araujo N.S."/>
            <person name="Arias M.C."/>
        </authorList>
    </citation>
    <scope>NUCLEOTIDE SEQUENCE</scope>
    <source>
        <strain evidence="2">USP_2M_L1-L4_2017</strain>
        <tissue evidence="2">Whole body</tissue>
    </source>
</reference>
<keyword evidence="3" id="KW-1185">Reference proteome</keyword>
<dbReference type="AlphaFoldDB" id="A0AA40FM72"/>